<accession>A0A3M7TD80</accession>
<comment type="caution">
    <text evidence="2">The sequence shown here is derived from an EMBL/GenBank/DDBJ whole genome shotgun (WGS) entry which is preliminary data.</text>
</comment>
<dbReference type="RefSeq" id="WP_122635596.1">
    <property type="nucleotide sequence ID" value="NZ_QWIU01000002.1"/>
</dbReference>
<organism evidence="2 3">
    <name type="scientific">Chryseobacterium nematophagum</name>
    <dbReference type="NCBI Taxonomy" id="2305228"/>
    <lineage>
        <taxon>Bacteria</taxon>
        <taxon>Pseudomonadati</taxon>
        <taxon>Bacteroidota</taxon>
        <taxon>Flavobacteriia</taxon>
        <taxon>Flavobacteriales</taxon>
        <taxon>Weeksellaceae</taxon>
        <taxon>Chryseobacterium group</taxon>
        <taxon>Chryseobacterium</taxon>
    </lineage>
</organism>
<dbReference type="EMBL" id="QWIU01000002">
    <property type="protein sequence ID" value="RNA61455.1"/>
    <property type="molecule type" value="Genomic_DNA"/>
</dbReference>
<evidence type="ECO:0000256" key="1">
    <source>
        <dbReference type="SAM" id="MobiDB-lite"/>
    </source>
</evidence>
<reference evidence="2 3" key="1">
    <citation type="submission" date="2018-08" db="EMBL/GenBank/DDBJ databases">
        <title>Chryseobacterium nematophagum: a novel matrix digesting pathogen of nematodes.</title>
        <authorList>
            <person name="Page A."/>
            <person name="Roberts M."/>
            <person name="Felix M.-A."/>
            <person name="Weir W."/>
        </authorList>
    </citation>
    <scope>NUCLEOTIDE SEQUENCE [LARGE SCALE GENOMIC DNA]</scope>
    <source>
        <strain evidence="2 3">JUb129</strain>
    </source>
</reference>
<dbReference type="AlphaFoldDB" id="A0A3M7TD80"/>
<sequence length="234" mass="27426">MNYLELLCKFWEHNQRIPFGASATVIYNFLLHKWYQKNCEDFILADTEIIRDLKLSYKTIRTSREKLRNQGLIQYHTQNGLPSLYKIITDYSILSEKQEHFNAKRDTKRPKENTSSNAFPSKSITGKNSFIKGSTSATILTNNVNQKIPSFNEFLSFAKTIKNYTSDLDLKIEAKYDSWIENEWKNGNDRPITNWRSTLKNTMPYIIDSKPNNPQVIKLQTLPQIKRPKSTYNE</sequence>
<dbReference type="Proteomes" id="UP000278775">
    <property type="component" value="Unassembled WGS sequence"/>
</dbReference>
<evidence type="ECO:0000313" key="3">
    <source>
        <dbReference type="Proteomes" id="UP000278775"/>
    </source>
</evidence>
<protein>
    <submittedName>
        <fullName evidence="2">Uncharacterized protein</fullName>
    </submittedName>
</protein>
<name>A0A3M7TD80_9FLAO</name>
<feature type="compositionally biased region" description="Basic and acidic residues" evidence="1">
    <location>
        <begin position="101"/>
        <end position="112"/>
    </location>
</feature>
<dbReference type="OrthoDB" id="1151547at2"/>
<evidence type="ECO:0000313" key="2">
    <source>
        <dbReference type="EMBL" id="RNA61455.1"/>
    </source>
</evidence>
<feature type="region of interest" description="Disordered" evidence="1">
    <location>
        <begin position="101"/>
        <end position="121"/>
    </location>
</feature>
<gene>
    <name evidence="2" type="ORF">D1631_05660</name>
</gene>
<proteinExistence type="predicted"/>